<evidence type="ECO:0000313" key="3">
    <source>
        <dbReference type="Proteomes" id="UP000235145"/>
    </source>
</evidence>
<dbReference type="PANTHER" id="PTHR33116">
    <property type="entry name" value="REVERSE TRANSCRIPTASE ZINC-BINDING DOMAIN-CONTAINING PROTEIN-RELATED-RELATED"/>
    <property type="match status" value="1"/>
</dbReference>
<comment type="caution">
    <text evidence="2">The sequence shown here is derived from an EMBL/GenBank/DDBJ whole genome shotgun (WGS) entry which is preliminary data.</text>
</comment>
<dbReference type="AlphaFoldDB" id="A0A9R1X0X7"/>
<name>A0A9R1X0X7_LACSA</name>
<evidence type="ECO:0000259" key="1">
    <source>
        <dbReference type="Pfam" id="PF13966"/>
    </source>
</evidence>
<reference evidence="2 3" key="1">
    <citation type="journal article" date="2017" name="Nat. Commun.">
        <title>Genome assembly with in vitro proximity ligation data and whole-genome triplication in lettuce.</title>
        <authorList>
            <person name="Reyes-Chin-Wo S."/>
            <person name="Wang Z."/>
            <person name="Yang X."/>
            <person name="Kozik A."/>
            <person name="Arikit S."/>
            <person name="Song C."/>
            <person name="Xia L."/>
            <person name="Froenicke L."/>
            <person name="Lavelle D.O."/>
            <person name="Truco M.J."/>
            <person name="Xia R."/>
            <person name="Zhu S."/>
            <person name="Xu C."/>
            <person name="Xu H."/>
            <person name="Xu X."/>
            <person name="Cox K."/>
            <person name="Korf I."/>
            <person name="Meyers B.C."/>
            <person name="Michelmore R.W."/>
        </authorList>
    </citation>
    <scope>NUCLEOTIDE SEQUENCE [LARGE SCALE GENOMIC DNA]</scope>
    <source>
        <strain evidence="3">cv. Salinas</strain>
        <tissue evidence="2">Seedlings</tissue>
    </source>
</reference>
<accession>A0A9R1X0X7</accession>
<sequence>MVSRLKVNFNKSHVYGIGGECNVVREWSIPLGCEPPSLPFTYLGVPVGENMNQKSAWKPIIDKSKAKLLIWKSKTLSSGGQISLAKAVLGNLPTYYLSLFAAPIGVIHELEKIQRQFIWRGTENKSSIHWVSWEKITAPKQVGGMGLGSLRTLNLALLSKWLWKLKVDLSHLWACIITDLHKPGNNFNYCYAKKSLNGVWSNIVKSLTAMEKLGLSTREVMNLTNSNNSWILDFTENGDLSVALLRTRLDWATHPIPDGEFTWSNVVPKKVSCFVRRAKQNRITSLVALNKRGVPVNSITCGACQTNEETTNHLFIGCMMAKEVWSKVEQWCGVPYVIHDCTTVSEVLARDRKGRQWPKEKKIMDAIKYRTIWCLCQARNEWVFRDFRSQPAKIMDNIKSVLFTWIKHIINKRVLD</sequence>
<feature type="domain" description="Reverse transcriptase zinc-binding" evidence="1">
    <location>
        <begin position="259"/>
        <end position="325"/>
    </location>
</feature>
<evidence type="ECO:0000313" key="2">
    <source>
        <dbReference type="EMBL" id="KAJ0196450.1"/>
    </source>
</evidence>
<dbReference type="PANTHER" id="PTHR33116:SF79">
    <property type="entry name" value="REVERSE TRANSCRIPTASE DOMAIN, ZINC FINGER, CCHC-TYPE-RELATED"/>
    <property type="match status" value="1"/>
</dbReference>
<dbReference type="EMBL" id="NBSK02000007">
    <property type="protein sequence ID" value="KAJ0196450.1"/>
    <property type="molecule type" value="Genomic_DNA"/>
</dbReference>
<dbReference type="Proteomes" id="UP000235145">
    <property type="component" value="Unassembled WGS sequence"/>
</dbReference>
<dbReference type="Pfam" id="PF13966">
    <property type="entry name" value="zf-RVT"/>
    <property type="match status" value="1"/>
</dbReference>
<dbReference type="InterPro" id="IPR026960">
    <property type="entry name" value="RVT-Znf"/>
</dbReference>
<keyword evidence="3" id="KW-1185">Reference proteome</keyword>
<gene>
    <name evidence="2" type="ORF">LSAT_V11C700344520</name>
</gene>
<proteinExistence type="predicted"/>
<organism evidence="2 3">
    <name type="scientific">Lactuca sativa</name>
    <name type="common">Garden lettuce</name>
    <dbReference type="NCBI Taxonomy" id="4236"/>
    <lineage>
        <taxon>Eukaryota</taxon>
        <taxon>Viridiplantae</taxon>
        <taxon>Streptophyta</taxon>
        <taxon>Embryophyta</taxon>
        <taxon>Tracheophyta</taxon>
        <taxon>Spermatophyta</taxon>
        <taxon>Magnoliopsida</taxon>
        <taxon>eudicotyledons</taxon>
        <taxon>Gunneridae</taxon>
        <taxon>Pentapetalae</taxon>
        <taxon>asterids</taxon>
        <taxon>campanulids</taxon>
        <taxon>Asterales</taxon>
        <taxon>Asteraceae</taxon>
        <taxon>Cichorioideae</taxon>
        <taxon>Cichorieae</taxon>
        <taxon>Lactucinae</taxon>
        <taxon>Lactuca</taxon>
    </lineage>
</organism>
<protein>
    <recommendedName>
        <fullName evidence="1">Reverse transcriptase zinc-binding domain-containing protein</fullName>
    </recommendedName>
</protein>